<evidence type="ECO:0000313" key="3">
    <source>
        <dbReference type="Proteomes" id="UP001630127"/>
    </source>
</evidence>
<dbReference type="PANTHER" id="PTHR47445">
    <property type="entry name" value="OS08G0441400 PROTEIN"/>
    <property type="match status" value="1"/>
</dbReference>
<keyword evidence="1" id="KW-1133">Transmembrane helix</keyword>
<evidence type="ECO:0000256" key="1">
    <source>
        <dbReference type="SAM" id="Phobius"/>
    </source>
</evidence>
<keyword evidence="3" id="KW-1185">Reference proteome</keyword>
<keyword evidence="1" id="KW-0472">Membrane</keyword>
<proteinExistence type="predicted"/>
<dbReference type="AlphaFoldDB" id="A0ABD3AVJ3"/>
<keyword evidence="1" id="KW-0812">Transmembrane</keyword>
<dbReference type="InterPro" id="IPR048282">
    <property type="entry name" value="COA6_pln"/>
</dbReference>
<dbReference type="EMBL" id="JBJUIK010000002">
    <property type="protein sequence ID" value="KAL3535083.1"/>
    <property type="molecule type" value="Genomic_DNA"/>
</dbReference>
<reference evidence="2 3" key="1">
    <citation type="submission" date="2024-11" db="EMBL/GenBank/DDBJ databases">
        <title>A near-complete genome assembly of Cinchona calisaya.</title>
        <authorList>
            <person name="Lian D.C."/>
            <person name="Zhao X.W."/>
            <person name="Wei L."/>
        </authorList>
    </citation>
    <scope>NUCLEOTIDE SEQUENCE [LARGE SCALE GENOMIC DNA]</scope>
    <source>
        <tissue evidence="2">Nenye</tissue>
    </source>
</reference>
<evidence type="ECO:0000313" key="2">
    <source>
        <dbReference type="EMBL" id="KAL3535083.1"/>
    </source>
</evidence>
<gene>
    <name evidence="2" type="ORF">ACH5RR_003544</name>
</gene>
<protein>
    <submittedName>
        <fullName evidence="2">Uncharacterized protein</fullName>
    </submittedName>
</protein>
<feature type="transmembrane region" description="Helical" evidence="1">
    <location>
        <begin position="130"/>
        <end position="151"/>
    </location>
</feature>
<sequence>MVMVFIHFNFWMDPIHDNCIIFIHNITVAYKNLLVVQDAKHTVKMALDAYTSQNPGKIPTDVLSSARQSSYKARDAFYACLEKESSKKPAEIACVGLLYAVECKKSREEFVKQGRPTSVGFFFFLISRNLWIVLVDFVCIISGFYLFVCFWE</sequence>
<accession>A0ABD3AVJ3</accession>
<comment type="caution">
    <text evidence="2">The sequence shown here is derived from an EMBL/GenBank/DDBJ whole genome shotgun (WGS) entry which is preliminary data.</text>
</comment>
<organism evidence="2 3">
    <name type="scientific">Cinchona calisaya</name>
    <dbReference type="NCBI Taxonomy" id="153742"/>
    <lineage>
        <taxon>Eukaryota</taxon>
        <taxon>Viridiplantae</taxon>
        <taxon>Streptophyta</taxon>
        <taxon>Embryophyta</taxon>
        <taxon>Tracheophyta</taxon>
        <taxon>Spermatophyta</taxon>
        <taxon>Magnoliopsida</taxon>
        <taxon>eudicotyledons</taxon>
        <taxon>Gunneridae</taxon>
        <taxon>Pentapetalae</taxon>
        <taxon>asterids</taxon>
        <taxon>lamiids</taxon>
        <taxon>Gentianales</taxon>
        <taxon>Rubiaceae</taxon>
        <taxon>Cinchonoideae</taxon>
        <taxon>Cinchoneae</taxon>
        <taxon>Cinchona</taxon>
    </lineage>
</organism>
<dbReference type="PANTHER" id="PTHR47445:SF1">
    <property type="entry name" value="OS08G0441400 PROTEIN"/>
    <property type="match status" value="1"/>
</dbReference>
<dbReference type="Proteomes" id="UP001630127">
    <property type="component" value="Unassembled WGS sequence"/>
</dbReference>
<name>A0ABD3AVJ3_9GENT</name>